<evidence type="ECO:0000313" key="2">
    <source>
        <dbReference type="EMBL" id="KFD52192.1"/>
    </source>
</evidence>
<keyword evidence="1" id="KW-0812">Transmembrane</keyword>
<keyword evidence="1" id="KW-0472">Membrane</keyword>
<feature type="transmembrane region" description="Helical" evidence="1">
    <location>
        <begin position="12"/>
        <end position="34"/>
    </location>
</feature>
<dbReference type="EMBL" id="KL363230">
    <property type="protein sequence ID" value="KFD52192.1"/>
    <property type="molecule type" value="Genomic_DNA"/>
</dbReference>
<dbReference type="Proteomes" id="UP000030764">
    <property type="component" value="Unassembled WGS sequence"/>
</dbReference>
<name>A0A085M4P6_9BILA</name>
<evidence type="ECO:0000313" key="4">
    <source>
        <dbReference type="Proteomes" id="UP000030764"/>
    </source>
</evidence>
<sequence>MSGKRTCVHTALINSIYPVIGCILVIFVLLWYAYRQYCDVGKCYKKLKEPITDALNASLQATIPRPLKAQHNNHWKGPTQMVHVNMTIDAIERYTFTIENDSVHVVTYEREKYASRSNV</sequence>
<keyword evidence="1" id="KW-1133">Transmembrane helix</keyword>
<dbReference type="Proteomes" id="UP000030758">
    <property type="component" value="Unassembled WGS sequence"/>
</dbReference>
<reference evidence="2 4" key="1">
    <citation type="journal article" date="2014" name="Nat. Genet.">
        <title>Genome and transcriptome of the porcine whipworm Trichuris suis.</title>
        <authorList>
            <person name="Jex A.R."/>
            <person name="Nejsum P."/>
            <person name="Schwarz E.M."/>
            <person name="Hu L."/>
            <person name="Young N.D."/>
            <person name="Hall R.S."/>
            <person name="Korhonen P.K."/>
            <person name="Liao S."/>
            <person name="Thamsborg S."/>
            <person name="Xia J."/>
            <person name="Xu P."/>
            <person name="Wang S."/>
            <person name="Scheerlinck J.P."/>
            <person name="Hofmann A."/>
            <person name="Sternberg P.W."/>
            <person name="Wang J."/>
            <person name="Gasser R.B."/>
        </authorList>
    </citation>
    <scope>NUCLEOTIDE SEQUENCE [LARGE SCALE GENOMIC DNA]</scope>
    <source>
        <strain evidence="3">DCEP-RM93F</strain>
        <strain evidence="2">DCEP-RM93M</strain>
    </source>
</reference>
<gene>
    <name evidence="2" type="ORF">M513_06905</name>
    <name evidence="3" type="ORF">M514_06905</name>
</gene>
<dbReference type="AlphaFoldDB" id="A0A085M4P6"/>
<proteinExistence type="predicted"/>
<protein>
    <submittedName>
        <fullName evidence="2">Uncharacterized protein</fullName>
    </submittedName>
</protein>
<organism evidence="2 4">
    <name type="scientific">Trichuris suis</name>
    <name type="common">pig whipworm</name>
    <dbReference type="NCBI Taxonomy" id="68888"/>
    <lineage>
        <taxon>Eukaryota</taxon>
        <taxon>Metazoa</taxon>
        <taxon>Ecdysozoa</taxon>
        <taxon>Nematoda</taxon>
        <taxon>Enoplea</taxon>
        <taxon>Dorylaimia</taxon>
        <taxon>Trichinellida</taxon>
        <taxon>Trichuridae</taxon>
        <taxon>Trichuris</taxon>
    </lineage>
</organism>
<accession>A0A085M4P6</accession>
<dbReference type="EMBL" id="KL367488">
    <property type="protein sequence ID" value="KFD70367.1"/>
    <property type="molecule type" value="Genomic_DNA"/>
</dbReference>
<keyword evidence="4" id="KW-1185">Reference proteome</keyword>
<evidence type="ECO:0000256" key="1">
    <source>
        <dbReference type="SAM" id="Phobius"/>
    </source>
</evidence>
<evidence type="ECO:0000313" key="3">
    <source>
        <dbReference type="EMBL" id="KFD70367.1"/>
    </source>
</evidence>